<dbReference type="EMBL" id="PDND01000307">
    <property type="protein sequence ID" value="PGH28842.1"/>
    <property type="molecule type" value="Genomic_DNA"/>
</dbReference>
<organism evidence="1 2">
    <name type="scientific">[Emmonsia] crescens</name>
    <dbReference type="NCBI Taxonomy" id="73230"/>
    <lineage>
        <taxon>Eukaryota</taxon>
        <taxon>Fungi</taxon>
        <taxon>Dikarya</taxon>
        <taxon>Ascomycota</taxon>
        <taxon>Pezizomycotina</taxon>
        <taxon>Eurotiomycetes</taxon>
        <taxon>Eurotiomycetidae</taxon>
        <taxon>Onygenales</taxon>
        <taxon>Ajellomycetaceae</taxon>
        <taxon>Emergomyces</taxon>
    </lineage>
</organism>
<dbReference type="AlphaFoldDB" id="A0A2B7Z737"/>
<protein>
    <submittedName>
        <fullName evidence="1">Uncharacterized protein</fullName>
    </submittedName>
</protein>
<comment type="caution">
    <text evidence="1">The sequence shown here is derived from an EMBL/GenBank/DDBJ whole genome shotgun (WGS) entry which is preliminary data.</text>
</comment>
<proteinExistence type="predicted"/>
<sequence length="241" mass="27043">MAKLVQETKDLTEYYQLGIRALRRLGIKDQNPSATAVSRGPETLLGLTKTRTRTRLIEASNELLTLQAAYHRALNVEEAEKELKKDKEGLWLRKCVERPLDPTRFTEFKTAFARQVQGIQEPEEWEIPEGLFNVPESVRARTRMPADGRRQAVQVSMGPQPEGPEGQKSLNEFVNGQKIWRKDGRRVLRKACIINLRELPASGGSNSGESSSCSGRDDRSVHAAIVDTFLLIVATDHSTGY</sequence>
<accession>A0A2B7Z737</accession>
<evidence type="ECO:0000313" key="1">
    <source>
        <dbReference type="EMBL" id="PGH28842.1"/>
    </source>
</evidence>
<name>A0A2B7Z737_9EURO</name>
<gene>
    <name evidence="1" type="ORF">GX50_08406</name>
</gene>
<evidence type="ECO:0000313" key="2">
    <source>
        <dbReference type="Proteomes" id="UP000226031"/>
    </source>
</evidence>
<keyword evidence="2" id="KW-1185">Reference proteome</keyword>
<dbReference type="STRING" id="73230.A0A2B7Z737"/>
<reference evidence="1 2" key="1">
    <citation type="submission" date="2017-10" db="EMBL/GenBank/DDBJ databases">
        <title>Comparative genomics in systemic dimorphic fungi from Ajellomycetaceae.</title>
        <authorList>
            <person name="Munoz J.F."/>
            <person name="Mcewen J.G."/>
            <person name="Clay O.K."/>
            <person name="Cuomo C.A."/>
        </authorList>
    </citation>
    <scope>NUCLEOTIDE SEQUENCE [LARGE SCALE GENOMIC DNA]</scope>
    <source>
        <strain evidence="1 2">UAMH4076</strain>
    </source>
</reference>
<dbReference type="Proteomes" id="UP000226031">
    <property type="component" value="Unassembled WGS sequence"/>
</dbReference>